<reference evidence="2 3" key="1">
    <citation type="submission" date="2023-02" db="EMBL/GenBank/DDBJ databases">
        <title>LHISI_Scaffold_Assembly.</title>
        <authorList>
            <person name="Stuart O.P."/>
            <person name="Cleave R."/>
            <person name="Magrath M.J.L."/>
            <person name="Mikheyev A.S."/>
        </authorList>
    </citation>
    <scope>NUCLEOTIDE SEQUENCE [LARGE SCALE GENOMIC DNA]</scope>
    <source>
        <strain evidence="2">Daus_M_001</strain>
        <tissue evidence="2">Leg muscle</tissue>
    </source>
</reference>
<name>A0ABQ9I6P0_9NEOP</name>
<dbReference type="EMBL" id="JARBHB010000002">
    <property type="protein sequence ID" value="KAJ8892302.1"/>
    <property type="molecule type" value="Genomic_DNA"/>
</dbReference>
<dbReference type="Gene3D" id="2.60.40.10">
    <property type="entry name" value="Immunoglobulins"/>
    <property type="match status" value="1"/>
</dbReference>
<dbReference type="SUPFAM" id="SSF48726">
    <property type="entry name" value="Immunoglobulin"/>
    <property type="match status" value="1"/>
</dbReference>
<dbReference type="InterPro" id="IPR036179">
    <property type="entry name" value="Ig-like_dom_sf"/>
</dbReference>
<keyword evidence="3" id="KW-1185">Reference proteome</keyword>
<proteinExistence type="predicted"/>
<dbReference type="PROSITE" id="PS50835">
    <property type="entry name" value="IG_LIKE"/>
    <property type="match status" value="1"/>
</dbReference>
<protein>
    <recommendedName>
        <fullName evidence="1">Ig-like domain-containing protein</fullName>
    </recommendedName>
</protein>
<evidence type="ECO:0000259" key="1">
    <source>
        <dbReference type="PROSITE" id="PS50835"/>
    </source>
</evidence>
<dbReference type="InterPro" id="IPR013783">
    <property type="entry name" value="Ig-like_fold"/>
</dbReference>
<feature type="domain" description="Ig-like" evidence="1">
    <location>
        <begin position="90"/>
        <end position="171"/>
    </location>
</feature>
<gene>
    <name evidence="2" type="ORF">PR048_004882</name>
</gene>
<accession>A0ABQ9I6P0</accession>
<comment type="caution">
    <text evidence="2">The sequence shown here is derived from an EMBL/GenBank/DDBJ whole genome shotgun (WGS) entry which is preliminary data.</text>
</comment>
<sequence>METQYETGMPEMKHPHNDRDLPLETGIEPELGGCGSSQGRVAAGDAEWGGEDSLEEEAAATAAASLLNDTAAEAAVLRTVTVRLHAEAQLECEVSGGERPSSPRPWFEAAWRHGGQHVDAVKVSGSTLGGAQGHRLSRDPITGQLNIASARLDDDGLWQCEERDPVSARVVAAGLPVRLVVLAISTLASHQGEPSSIPGRVTDFSLVGIALDSAVGWRVYSGISHFLRLPPFRARFSVGSERTSFRYPRVNPSGEKVAVVTRTESNRREIVVGGAGLRNACTYCFVDLRTISLSYALSQELVTNVAAMYTVEYAAHQADAEDELDRHQPPNQNRDPALNTMFFHSFHHVFLSQHRPEAGFAILSQSHQKILASSLNVSETLAGERRSVLSESLAAVGIHGIPKRGQGNHKRIVAGRGRARWVSDYGARQRSWCQLQHVTLPSP</sequence>
<dbReference type="SMART" id="SM00409">
    <property type="entry name" value="IG"/>
    <property type="match status" value="1"/>
</dbReference>
<organism evidence="2 3">
    <name type="scientific">Dryococelus australis</name>
    <dbReference type="NCBI Taxonomy" id="614101"/>
    <lineage>
        <taxon>Eukaryota</taxon>
        <taxon>Metazoa</taxon>
        <taxon>Ecdysozoa</taxon>
        <taxon>Arthropoda</taxon>
        <taxon>Hexapoda</taxon>
        <taxon>Insecta</taxon>
        <taxon>Pterygota</taxon>
        <taxon>Neoptera</taxon>
        <taxon>Polyneoptera</taxon>
        <taxon>Phasmatodea</taxon>
        <taxon>Verophasmatodea</taxon>
        <taxon>Anareolatae</taxon>
        <taxon>Phasmatidae</taxon>
        <taxon>Eurycanthinae</taxon>
        <taxon>Dryococelus</taxon>
    </lineage>
</organism>
<evidence type="ECO:0000313" key="3">
    <source>
        <dbReference type="Proteomes" id="UP001159363"/>
    </source>
</evidence>
<evidence type="ECO:0000313" key="2">
    <source>
        <dbReference type="EMBL" id="KAJ8892302.1"/>
    </source>
</evidence>
<dbReference type="Proteomes" id="UP001159363">
    <property type="component" value="Chromosome 2"/>
</dbReference>
<dbReference type="InterPro" id="IPR007110">
    <property type="entry name" value="Ig-like_dom"/>
</dbReference>
<dbReference type="InterPro" id="IPR003599">
    <property type="entry name" value="Ig_sub"/>
</dbReference>